<reference evidence="1 2" key="1">
    <citation type="submission" date="2020-03" db="EMBL/GenBank/DDBJ databases">
        <title>Complete genome sequence of Orbus sp. IPMB12 (BCRC 80908).</title>
        <authorList>
            <person name="Lo W.-S."/>
            <person name="Chang T.-H."/>
            <person name="Kuo C.-H."/>
        </authorList>
    </citation>
    <scope>NUCLEOTIDE SEQUENCE [LARGE SCALE GENOMIC DNA]</scope>
    <source>
        <strain evidence="1 2">IPMB12</strain>
    </source>
</reference>
<evidence type="ECO:0000313" key="1">
    <source>
        <dbReference type="EMBL" id="QIQ22079.1"/>
    </source>
</evidence>
<proteinExistence type="predicted"/>
<dbReference type="CDD" id="cd06561">
    <property type="entry name" value="AlkD_like"/>
    <property type="match status" value="1"/>
</dbReference>
<dbReference type="InterPro" id="IPR014825">
    <property type="entry name" value="DNA_alkylation"/>
</dbReference>
<evidence type="ECO:0000313" key="2">
    <source>
        <dbReference type="Proteomes" id="UP000501168"/>
    </source>
</evidence>
<dbReference type="InParanoid" id="A0A6G9IE41"/>
<dbReference type="EMBL" id="CP050253">
    <property type="protein sequence ID" value="QIQ22079.1"/>
    <property type="molecule type" value="Genomic_DNA"/>
</dbReference>
<dbReference type="PANTHER" id="PTHR34070">
    <property type="entry name" value="ARMADILLO-TYPE FOLD"/>
    <property type="match status" value="1"/>
</dbReference>
<gene>
    <name evidence="1" type="ORF">IPMB12_10510</name>
</gene>
<dbReference type="RefSeq" id="WP_166917376.1">
    <property type="nucleotide sequence ID" value="NZ_CP050253.1"/>
</dbReference>
<dbReference type="SUPFAM" id="SSF48371">
    <property type="entry name" value="ARM repeat"/>
    <property type="match status" value="1"/>
</dbReference>
<dbReference type="KEGG" id="orb:IPMB12_10510"/>
<protein>
    <submittedName>
        <fullName evidence="1">DNA alkylation repair protein</fullName>
    </submittedName>
</protein>
<dbReference type="Pfam" id="PF08713">
    <property type="entry name" value="DNA_alkylation"/>
    <property type="match status" value="1"/>
</dbReference>
<dbReference type="Gene3D" id="1.25.10.90">
    <property type="match status" value="1"/>
</dbReference>
<dbReference type="InterPro" id="IPR016024">
    <property type="entry name" value="ARM-type_fold"/>
</dbReference>
<dbReference type="Proteomes" id="UP000501168">
    <property type="component" value="Chromosome"/>
</dbReference>
<name>A0A6G9IE41_9GAMM</name>
<keyword evidence="2" id="KW-1185">Reference proteome</keyword>
<dbReference type="AlphaFoldDB" id="A0A6G9IE41"/>
<dbReference type="PANTHER" id="PTHR34070:SF1">
    <property type="entry name" value="DNA ALKYLATION REPAIR PROTEIN"/>
    <property type="match status" value="1"/>
</dbReference>
<organism evidence="1 2">
    <name type="scientific">Zophobihabitans entericus</name>
    <dbReference type="NCBI Taxonomy" id="1635327"/>
    <lineage>
        <taxon>Bacteria</taxon>
        <taxon>Pseudomonadati</taxon>
        <taxon>Pseudomonadota</taxon>
        <taxon>Gammaproteobacteria</taxon>
        <taxon>Orbales</taxon>
        <taxon>Orbaceae</taxon>
        <taxon>Zophobihabitans</taxon>
    </lineage>
</organism>
<sequence length="227" mass="26764">MILKQMETELTRLSDPEKKIQLPRFFKTGKGEYGEGDLFLGVVVPDIRKTAKKYLSLTLAEVTQLLASPYHEIRLCALLILVEQYKKADSAYRQIIYDFYLAHTQHINNWDLVDLSCRFIVGEHLKDSRERSILYRLSKSINLWERRIAVVSCYTFIKNNDFTDIITLSSQLLSDKHDLMHKATGWMLREMGKCNKDELIHFLNQHYKDMPRTMLRYSIEKLTPEEK</sequence>
<accession>A0A6G9IE41</accession>